<name>A0A511MRL6_9NOCA</name>
<reference evidence="2 3" key="1">
    <citation type="submission" date="2019-07" db="EMBL/GenBank/DDBJ databases">
        <title>Whole genome shotgun sequence of Nocardia ninae NBRC 108245.</title>
        <authorList>
            <person name="Hosoyama A."/>
            <person name="Uohara A."/>
            <person name="Ohji S."/>
            <person name="Ichikawa N."/>
        </authorList>
    </citation>
    <scope>NUCLEOTIDE SEQUENCE [LARGE SCALE GENOMIC DNA]</scope>
    <source>
        <strain evidence="2 3">NBRC 108245</strain>
    </source>
</reference>
<feature type="region of interest" description="Disordered" evidence="1">
    <location>
        <begin position="1"/>
        <end position="54"/>
    </location>
</feature>
<keyword evidence="3" id="KW-1185">Reference proteome</keyword>
<evidence type="ECO:0000313" key="3">
    <source>
        <dbReference type="Proteomes" id="UP000321424"/>
    </source>
</evidence>
<gene>
    <name evidence="2" type="ORF">NN4_77720</name>
</gene>
<evidence type="ECO:0000256" key="1">
    <source>
        <dbReference type="SAM" id="MobiDB-lite"/>
    </source>
</evidence>
<accession>A0A511MRL6</accession>
<evidence type="ECO:0000313" key="2">
    <source>
        <dbReference type="EMBL" id="GEM43253.1"/>
    </source>
</evidence>
<sequence length="101" mass="11282">MLVGCQRPNRAEQSRLSDTRLSTQDQHRAVSGDRSIQELSQHGRIPVSTNQSRLRKLTDHRQILTENPRFHKVTTQVGAVIGVTTASLNTTLTQSSVQSFD</sequence>
<proteinExistence type="predicted"/>
<feature type="compositionally biased region" description="Basic and acidic residues" evidence="1">
    <location>
        <begin position="9"/>
        <end position="18"/>
    </location>
</feature>
<dbReference type="AlphaFoldDB" id="A0A511MRL6"/>
<protein>
    <submittedName>
        <fullName evidence="2">Uncharacterized protein</fullName>
    </submittedName>
</protein>
<dbReference type="Proteomes" id="UP000321424">
    <property type="component" value="Unassembled WGS sequence"/>
</dbReference>
<comment type="caution">
    <text evidence="2">The sequence shown here is derived from an EMBL/GenBank/DDBJ whole genome shotgun (WGS) entry which is preliminary data.</text>
</comment>
<dbReference type="EMBL" id="BJXA01000091">
    <property type="protein sequence ID" value="GEM43253.1"/>
    <property type="molecule type" value="Genomic_DNA"/>
</dbReference>
<organism evidence="2 3">
    <name type="scientific">Nocardia ninae NBRC 108245</name>
    <dbReference type="NCBI Taxonomy" id="1210091"/>
    <lineage>
        <taxon>Bacteria</taxon>
        <taxon>Bacillati</taxon>
        <taxon>Actinomycetota</taxon>
        <taxon>Actinomycetes</taxon>
        <taxon>Mycobacteriales</taxon>
        <taxon>Nocardiaceae</taxon>
        <taxon>Nocardia</taxon>
    </lineage>
</organism>